<evidence type="ECO:0000313" key="6">
    <source>
        <dbReference type="EMBL" id="RKP40037.1"/>
    </source>
</evidence>
<reference evidence="7" key="1">
    <citation type="journal article" date="2018" name="Nat. Microbiol.">
        <title>Leveraging single-cell genomics to expand the fungal tree of life.</title>
        <authorList>
            <person name="Ahrendt S.R."/>
            <person name="Quandt C.A."/>
            <person name="Ciobanu D."/>
            <person name="Clum A."/>
            <person name="Salamov A."/>
            <person name="Andreopoulos B."/>
            <person name="Cheng J.F."/>
            <person name="Woyke T."/>
            <person name="Pelin A."/>
            <person name="Henrissat B."/>
            <person name="Reynolds N.K."/>
            <person name="Benny G.L."/>
            <person name="Smith M.E."/>
            <person name="James T.Y."/>
            <person name="Grigoriev I.V."/>
        </authorList>
    </citation>
    <scope>NUCLEOTIDE SEQUENCE [LARGE SCALE GENOMIC DNA]</scope>
    <source>
        <strain evidence="7">RSA 468</strain>
    </source>
</reference>
<dbReference type="Pfam" id="PF04750">
    <property type="entry name" value="Far-17a_AIG1"/>
    <property type="match status" value="1"/>
</dbReference>
<dbReference type="AlphaFoldDB" id="A0A4Q0A1V9"/>
<feature type="transmembrane region" description="Helical" evidence="5">
    <location>
        <begin position="83"/>
        <end position="110"/>
    </location>
</feature>
<keyword evidence="2 5" id="KW-0812">Transmembrane</keyword>
<dbReference type="GO" id="GO:0016020">
    <property type="term" value="C:membrane"/>
    <property type="evidence" value="ECO:0007669"/>
    <property type="project" value="InterPro"/>
</dbReference>
<feature type="transmembrane region" description="Helical" evidence="5">
    <location>
        <begin position="199"/>
        <end position="224"/>
    </location>
</feature>
<evidence type="ECO:0000256" key="2">
    <source>
        <dbReference type="ARBA" id="ARBA00022692"/>
    </source>
</evidence>
<feature type="transmembrane region" description="Helical" evidence="5">
    <location>
        <begin position="39"/>
        <end position="62"/>
    </location>
</feature>
<dbReference type="PANTHER" id="PTHR10989">
    <property type="entry name" value="ANDROGEN-INDUCED PROTEIN 1-RELATED"/>
    <property type="match status" value="1"/>
</dbReference>
<evidence type="ECO:0000256" key="1">
    <source>
        <dbReference type="ARBA" id="ARBA00004127"/>
    </source>
</evidence>
<evidence type="ECO:0000256" key="3">
    <source>
        <dbReference type="ARBA" id="ARBA00022989"/>
    </source>
</evidence>
<gene>
    <name evidence="6" type="ORF">BJ085DRAFT_34105</name>
</gene>
<name>A0A4Q0A1V9_9FUNG</name>
<feature type="transmembrane region" description="Helical" evidence="5">
    <location>
        <begin position="130"/>
        <end position="148"/>
    </location>
</feature>
<keyword evidence="4 5" id="KW-0472">Membrane</keyword>
<keyword evidence="3 5" id="KW-1133">Transmembrane helix</keyword>
<protein>
    <submittedName>
        <fullName evidence="6">FAR-17a/AIG1-like protein</fullName>
    </submittedName>
</protein>
<feature type="transmembrane region" description="Helical" evidence="5">
    <location>
        <begin position="160"/>
        <end position="179"/>
    </location>
</feature>
<sequence>MVRPLAFGYRLASAAYFTYIIAILPVLPPALAGLGGHYQFLTINGLTLTTVALYIGALAALFDSPHPNGNGNSKTNPGSPPATVLQAVWHFLLAVALPVELIISLLYWSIVSLNSDFMFMAGQVILFPPWLDLSLHLAPALVLLVSFARAHGQIVPRRAHLVFLTLFGLAYFGWMHIVFYYGGNWPYPFLALMTHTQRILFSASALVVLLLVYYGSFTLARLVLGTPQTSVPTIPTKKAA</sequence>
<evidence type="ECO:0000256" key="5">
    <source>
        <dbReference type="SAM" id="Phobius"/>
    </source>
</evidence>
<keyword evidence="7" id="KW-1185">Reference proteome</keyword>
<dbReference type="EMBL" id="ML002229">
    <property type="protein sequence ID" value="RKP40037.1"/>
    <property type="molecule type" value="Genomic_DNA"/>
</dbReference>
<proteinExistence type="predicted"/>
<dbReference type="PANTHER" id="PTHR10989:SF16">
    <property type="entry name" value="AT02829P-RELATED"/>
    <property type="match status" value="1"/>
</dbReference>
<organism evidence="6 7">
    <name type="scientific">Dimargaris cristalligena</name>
    <dbReference type="NCBI Taxonomy" id="215637"/>
    <lineage>
        <taxon>Eukaryota</taxon>
        <taxon>Fungi</taxon>
        <taxon>Fungi incertae sedis</taxon>
        <taxon>Zoopagomycota</taxon>
        <taxon>Kickxellomycotina</taxon>
        <taxon>Dimargaritomycetes</taxon>
        <taxon>Dimargaritales</taxon>
        <taxon>Dimargaritaceae</taxon>
        <taxon>Dimargaris</taxon>
    </lineage>
</organism>
<dbReference type="InterPro" id="IPR006838">
    <property type="entry name" value="ADTRP_AIG1"/>
</dbReference>
<dbReference type="GO" id="GO:0012505">
    <property type="term" value="C:endomembrane system"/>
    <property type="evidence" value="ECO:0007669"/>
    <property type="project" value="UniProtKB-SubCell"/>
</dbReference>
<feature type="transmembrane region" description="Helical" evidence="5">
    <location>
        <begin position="7"/>
        <end position="27"/>
    </location>
</feature>
<dbReference type="Proteomes" id="UP000268162">
    <property type="component" value="Unassembled WGS sequence"/>
</dbReference>
<evidence type="ECO:0000256" key="4">
    <source>
        <dbReference type="ARBA" id="ARBA00023136"/>
    </source>
</evidence>
<comment type="subcellular location">
    <subcellularLocation>
        <location evidence="1">Endomembrane system</location>
        <topology evidence="1">Multi-pass membrane protein</topology>
    </subcellularLocation>
</comment>
<evidence type="ECO:0000313" key="7">
    <source>
        <dbReference type="Proteomes" id="UP000268162"/>
    </source>
</evidence>
<accession>A0A4Q0A1V9</accession>